<sequence length="745" mass="84182">MHILLLIFVPLVIGQFNERRPVDLWNPFGTSTTRRPGQGAASDEVIVRLSIGHVIGRRITVRNVPWTADKDPLETERPTGSHFDPDPVPPLNNVTVYSFLGIPYAEPPVSQRRFKPPQLMTQLPGEGPFSALEYGPTCAQEVETRPSLKINNLYPFRVSEDCLYLNIFTPDASKTSSRNYPVIAFFHGGNFQTGSANEWPGHVLASRGFVVVTINYRLGAFGFMSLGDTYTGNYGIQDQRCALQWIEQHISAFGGNPGAVSIVGHDAGAVSAGIHMLSPLSKNLFKAVVAMSGAEVSYHSTIGKPALAFNNTIKLGRYLGCVQPVAHQVWDCIQTRSTNDIIQAVSPTNVPSIPIEFNRYLFMPTIDNRELSAHPLLMLNEVPTGGANLPSPVPYLTGLNIHDGVEAILENRPLGEFSDFEVDESFMRSFIIEYAYRHNYTMNREAIIAAISDYYTYWPDKSDIWNIRQKFIELATDAYYTAPIAQSAHLHSAAGSRTFMYVNSYNFSEARENRDEKESAQAFRDWMGSCHECDLYLLFGFPFLEKELMPKHLNEVVWYNTDRNASYLFGSMVRQFVRNYDPNLPNQGIWPAHQPRAHWFMNFTYHAYQPTDRLGIVDRDYRYAEVGFWNNLIPGLVNYMTSTFPPDGVVERRELVLFKITMSDQHAINSELKLRYLNFLNQLNGKQVDIQLCEKIIVQGTFEGIQRNGEHFLIQNLSTPTGVLDNGVIRTKDTVSISLDLKKEQ</sequence>
<dbReference type="InterPro" id="IPR051093">
    <property type="entry name" value="Neuroligin/BSAL"/>
</dbReference>
<evidence type="ECO:0000256" key="2">
    <source>
        <dbReference type="ARBA" id="ARBA00022729"/>
    </source>
</evidence>
<proteinExistence type="inferred from homology"/>
<accession>A0A1I7RR59</accession>
<dbReference type="WBParaSite" id="BXY_0320600.1">
    <property type="protein sequence ID" value="BXY_0320600.1"/>
    <property type="gene ID" value="BXY_0320600"/>
</dbReference>
<comment type="similarity">
    <text evidence="1">Belongs to the type-B carboxylesterase/lipase family.</text>
</comment>
<dbReference type="PROSITE" id="PS00941">
    <property type="entry name" value="CARBOXYLESTERASE_B_2"/>
    <property type="match status" value="1"/>
</dbReference>
<evidence type="ECO:0000313" key="5">
    <source>
        <dbReference type="WBParaSite" id="BXY_0320600.1"/>
    </source>
</evidence>
<reference evidence="5" key="1">
    <citation type="submission" date="2016-11" db="UniProtKB">
        <authorList>
            <consortium name="WormBaseParasite"/>
        </authorList>
    </citation>
    <scope>IDENTIFICATION</scope>
</reference>
<dbReference type="Pfam" id="PF11095">
    <property type="entry name" value="Gemin7"/>
    <property type="match status" value="1"/>
</dbReference>
<dbReference type="Proteomes" id="UP000095284">
    <property type="component" value="Unplaced"/>
</dbReference>
<dbReference type="AlphaFoldDB" id="A0A1I7RR59"/>
<name>A0A1I7RR59_BURXY</name>
<dbReference type="InterPro" id="IPR019819">
    <property type="entry name" value="Carboxylesterase_B_CS"/>
</dbReference>
<dbReference type="InterPro" id="IPR020338">
    <property type="entry name" value="SMN_gemin7"/>
</dbReference>
<evidence type="ECO:0000256" key="1">
    <source>
        <dbReference type="ARBA" id="ARBA00005964"/>
    </source>
</evidence>
<feature type="domain" description="Carboxylesterase type B" evidence="3">
    <location>
        <begin position="95"/>
        <end position="608"/>
    </location>
</feature>
<keyword evidence="2" id="KW-0732">Signal</keyword>
<dbReference type="eggNOG" id="KOG1516">
    <property type="taxonomic scope" value="Eukaryota"/>
</dbReference>
<evidence type="ECO:0000313" key="4">
    <source>
        <dbReference type="Proteomes" id="UP000095284"/>
    </source>
</evidence>
<protein>
    <submittedName>
        <fullName evidence="5">COesterase domain-containing protein</fullName>
    </submittedName>
</protein>
<dbReference type="GO" id="GO:0034719">
    <property type="term" value="C:SMN-Sm protein complex"/>
    <property type="evidence" value="ECO:0007669"/>
    <property type="project" value="InterPro"/>
</dbReference>
<dbReference type="Gene3D" id="2.30.30.100">
    <property type="match status" value="1"/>
</dbReference>
<dbReference type="InterPro" id="IPR002018">
    <property type="entry name" value="CarbesteraseB"/>
</dbReference>
<dbReference type="Gene3D" id="3.40.50.1820">
    <property type="entry name" value="alpha/beta hydrolase"/>
    <property type="match status" value="1"/>
</dbReference>
<dbReference type="SUPFAM" id="SSF53474">
    <property type="entry name" value="alpha/beta-Hydrolases"/>
    <property type="match status" value="1"/>
</dbReference>
<dbReference type="PANTHER" id="PTHR43903">
    <property type="entry name" value="NEUROLIGIN"/>
    <property type="match status" value="1"/>
</dbReference>
<dbReference type="InterPro" id="IPR029058">
    <property type="entry name" value="AB_hydrolase_fold"/>
</dbReference>
<evidence type="ECO:0000259" key="3">
    <source>
        <dbReference type="Pfam" id="PF00135"/>
    </source>
</evidence>
<organism evidence="4 5">
    <name type="scientific">Bursaphelenchus xylophilus</name>
    <name type="common">Pinewood nematode worm</name>
    <name type="synonym">Aphelenchoides xylophilus</name>
    <dbReference type="NCBI Taxonomy" id="6326"/>
    <lineage>
        <taxon>Eukaryota</taxon>
        <taxon>Metazoa</taxon>
        <taxon>Ecdysozoa</taxon>
        <taxon>Nematoda</taxon>
        <taxon>Chromadorea</taxon>
        <taxon>Rhabditida</taxon>
        <taxon>Tylenchina</taxon>
        <taxon>Tylenchomorpha</taxon>
        <taxon>Aphelenchoidea</taxon>
        <taxon>Aphelenchoididae</taxon>
        <taxon>Bursaphelenchus</taxon>
    </lineage>
</organism>
<dbReference type="Pfam" id="PF00135">
    <property type="entry name" value="COesterase"/>
    <property type="match status" value="1"/>
</dbReference>